<accession>A0A382N592</accession>
<evidence type="ECO:0000313" key="3">
    <source>
        <dbReference type="EMBL" id="SVC55940.1"/>
    </source>
</evidence>
<sequence length="307" mass="33825">MVDPYQAVALQTTVRHVTSRAEVEKNLNHIGSMIDLVMHICSLELPVRLIALGEGAIQGFVDEILNLAPAEYAETMAGQIPGPETDFLGEKAKQHGCYIIGTLKDTLPEFPDRFFNTVFIIGPNGDVIYKHRKNIVLFVEHSTTPHDVYDEWVAMHGDSLETFFPVVRTEIGNIAGTVGVEGAFPESYRAFALNGAEILYRASLPEPWVGREIFEVQNRARALDNTAYMIGPNTGSLIMPAEDGGAPTVIGGALGGRSSIVNYKGDVLAKSTIVDDCYVAAEINIDALRHYRETARFQNWIPYIRSE</sequence>
<dbReference type="PANTHER" id="PTHR43674:SF2">
    <property type="entry name" value="BETA-UREIDOPROPIONASE"/>
    <property type="match status" value="1"/>
</dbReference>
<dbReference type="PROSITE" id="PS50263">
    <property type="entry name" value="CN_HYDROLASE"/>
    <property type="match status" value="1"/>
</dbReference>
<reference evidence="3" key="1">
    <citation type="submission" date="2018-05" db="EMBL/GenBank/DDBJ databases">
        <authorList>
            <person name="Lanie J.A."/>
            <person name="Ng W.-L."/>
            <person name="Kazmierczak K.M."/>
            <person name="Andrzejewski T.M."/>
            <person name="Davidsen T.M."/>
            <person name="Wayne K.J."/>
            <person name="Tettelin H."/>
            <person name="Glass J.I."/>
            <person name="Rusch D."/>
            <person name="Podicherti R."/>
            <person name="Tsui H.-C.T."/>
            <person name="Winkler M.E."/>
        </authorList>
    </citation>
    <scope>NUCLEOTIDE SEQUENCE</scope>
</reference>
<dbReference type="InterPro" id="IPR050345">
    <property type="entry name" value="Aliph_Amidase/BUP"/>
</dbReference>
<keyword evidence="1" id="KW-0378">Hydrolase</keyword>
<evidence type="ECO:0000256" key="1">
    <source>
        <dbReference type="ARBA" id="ARBA00022801"/>
    </source>
</evidence>
<proteinExistence type="predicted"/>
<dbReference type="Pfam" id="PF00795">
    <property type="entry name" value="CN_hydrolase"/>
    <property type="match status" value="1"/>
</dbReference>
<dbReference type="GO" id="GO:0050126">
    <property type="term" value="F:N-carbamoylputrescine amidase activity"/>
    <property type="evidence" value="ECO:0007669"/>
    <property type="project" value="TreeGrafter"/>
</dbReference>
<feature type="non-terminal residue" evidence="3">
    <location>
        <position position="307"/>
    </location>
</feature>
<dbReference type="InterPro" id="IPR003010">
    <property type="entry name" value="C-N_Hydrolase"/>
</dbReference>
<dbReference type="SUPFAM" id="SSF56317">
    <property type="entry name" value="Carbon-nitrogen hydrolase"/>
    <property type="match status" value="1"/>
</dbReference>
<dbReference type="PANTHER" id="PTHR43674">
    <property type="entry name" value="NITRILASE C965.09-RELATED"/>
    <property type="match status" value="1"/>
</dbReference>
<dbReference type="EMBL" id="UINC01097870">
    <property type="protein sequence ID" value="SVC55940.1"/>
    <property type="molecule type" value="Genomic_DNA"/>
</dbReference>
<evidence type="ECO:0000259" key="2">
    <source>
        <dbReference type="PROSITE" id="PS50263"/>
    </source>
</evidence>
<organism evidence="3">
    <name type="scientific">marine metagenome</name>
    <dbReference type="NCBI Taxonomy" id="408172"/>
    <lineage>
        <taxon>unclassified sequences</taxon>
        <taxon>metagenomes</taxon>
        <taxon>ecological metagenomes</taxon>
    </lineage>
</organism>
<feature type="domain" description="CN hydrolase" evidence="2">
    <location>
        <begin position="9"/>
        <end position="285"/>
    </location>
</feature>
<dbReference type="AlphaFoldDB" id="A0A382N592"/>
<name>A0A382N592_9ZZZZ</name>
<gene>
    <name evidence="3" type="ORF">METZ01_LOCUS308794</name>
</gene>
<protein>
    <recommendedName>
        <fullName evidence="2">CN hydrolase domain-containing protein</fullName>
    </recommendedName>
</protein>
<dbReference type="Gene3D" id="3.60.110.10">
    <property type="entry name" value="Carbon-nitrogen hydrolase"/>
    <property type="match status" value="1"/>
</dbReference>
<dbReference type="GO" id="GO:0033388">
    <property type="term" value="P:putrescine biosynthetic process from arginine"/>
    <property type="evidence" value="ECO:0007669"/>
    <property type="project" value="TreeGrafter"/>
</dbReference>
<dbReference type="InterPro" id="IPR036526">
    <property type="entry name" value="C-N_Hydrolase_sf"/>
</dbReference>